<evidence type="ECO:0000313" key="3">
    <source>
        <dbReference type="Proteomes" id="UP001144372"/>
    </source>
</evidence>
<sequence length="119" mass="13564">MNNLDALWCEKEVICVESCELPTAGMFDKAIHLRIEEKDLSFERARDAAYKRAHTYSSDPMLLSWFDRKSGTYFPSAVECCGRGEPSWLTYAHARGGDLAIDINDEDYIFVFRAKEGLS</sequence>
<dbReference type="Gene3D" id="3.30.1490.340">
    <property type="match status" value="1"/>
</dbReference>
<keyword evidence="3" id="KW-1185">Reference proteome</keyword>
<comment type="caution">
    <text evidence="2">The sequence shown here is derived from an EMBL/GenBank/DDBJ whole genome shotgun (WGS) entry which is preliminary data.</text>
</comment>
<dbReference type="AlphaFoldDB" id="A0A9W6FV32"/>
<gene>
    <name evidence="2" type="ORF">DAMNIGENAA_28260</name>
</gene>
<protein>
    <recommendedName>
        <fullName evidence="1">DUF5619 domain-containing protein</fullName>
    </recommendedName>
</protein>
<evidence type="ECO:0000313" key="2">
    <source>
        <dbReference type="EMBL" id="GLI35393.1"/>
    </source>
</evidence>
<organism evidence="2 3">
    <name type="scientific">Desulforhabdus amnigena</name>
    <dbReference type="NCBI Taxonomy" id="40218"/>
    <lineage>
        <taxon>Bacteria</taxon>
        <taxon>Pseudomonadati</taxon>
        <taxon>Thermodesulfobacteriota</taxon>
        <taxon>Syntrophobacteria</taxon>
        <taxon>Syntrophobacterales</taxon>
        <taxon>Syntrophobacteraceae</taxon>
        <taxon>Desulforhabdus</taxon>
    </lineage>
</organism>
<reference evidence="2" key="1">
    <citation type="submission" date="2022-12" db="EMBL/GenBank/DDBJ databases">
        <title>Reference genome sequencing for broad-spectrum identification of bacterial and archaeal isolates by mass spectrometry.</title>
        <authorList>
            <person name="Sekiguchi Y."/>
            <person name="Tourlousse D.M."/>
        </authorList>
    </citation>
    <scope>NUCLEOTIDE SEQUENCE</scope>
    <source>
        <strain evidence="2">ASRB1</strain>
    </source>
</reference>
<dbReference type="EMBL" id="BSDR01000001">
    <property type="protein sequence ID" value="GLI35393.1"/>
    <property type="molecule type" value="Genomic_DNA"/>
</dbReference>
<proteinExistence type="predicted"/>
<dbReference type="Pfam" id="PF18505">
    <property type="entry name" value="DUF5619"/>
    <property type="match status" value="1"/>
</dbReference>
<evidence type="ECO:0000259" key="1">
    <source>
        <dbReference type="Pfam" id="PF18505"/>
    </source>
</evidence>
<accession>A0A9W6FV32</accession>
<feature type="domain" description="DUF5619" evidence="1">
    <location>
        <begin position="29"/>
        <end position="112"/>
    </location>
</feature>
<dbReference type="InterPro" id="IPR041145">
    <property type="entry name" value="DUF5619"/>
</dbReference>
<name>A0A9W6FV32_9BACT</name>
<dbReference type="Proteomes" id="UP001144372">
    <property type="component" value="Unassembled WGS sequence"/>
</dbReference>